<name>A0A067R331_ZOONE</name>
<keyword evidence="3" id="KW-1185">Reference proteome</keyword>
<evidence type="ECO:0000313" key="2">
    <source>
        <dbReference type="EMBL" id="KDR17508.1"/>
    </source>
</evidence>
<accession>A0A067R331</accession>
<proteinExistence type="predicted"/>
<feature type="region of interest" description="Disordered" evidence="1">
    <location>
        <begin position="1"/>
        <end position="27"/>
    </location>
</feature>
<dbReference type="AlphaFoldDB" id="A0A067R331"/>
<organism evidence="2 3">
    <name type="scientific">Zootermopsis nevadensis</name>
    <name type="common">Dampwood termite</name>
    <dbReference type="NCBI Taxonomy" id="136037"/>
    <lineage>
        <taxon>Eukaryota</taxon>
        <taxon>Metazoa</taxon>
        <taxon>Ecdysozoa</taxon>
        <taxon>Arthropoda</taxon>
        <taxon>Hexapoda</taxon>
        <taxon>Insecta</taxon>
        <taxon>Pterygota</taxon>
        <taxon>Neoptera</taxon>
        <taxon>Polyneoptera</taxon>
        <taxon>Dictyoptera</taxon>
        <taxon>Blattodea</taxon>
        <taxon>Blattoidea</taxon>
        <taxon>Termitoidae</taxon>
        <taxon>Termopsidae</taxon>
        <taxon>Zootermopsis</taxon>
    </lineage>
</organism>
<sequence>MPGEVPPAYVNTNNHVSPAGGAFPQNGYTRPVIQPLQPAGNNTTIVVREHQGCGTATDFTTGVVMGAALSNWGHGWGWGGGLGGYGFGHGGGFYHNDTTDVHINNHYDVNNTVINNEVTANTTTTNNELTYVHDDYGDLGFDDGDYGMDCGGDFGF</sequence>
<dbReference type="eggNOG" id="ENOG502TKXQ">
    <property type="taxonomic scope" value="Eukaryota"/>
</dbReference>
<dbReference type="InParanoid" id="A0A067R331"/>
<dbReference type="Proteomes" id="UP000027135">
    <property type="component" value="Unassembled WGS sequence"/>
</dbReference>
<gene>
    <name evidence="2" type="ORF">L798_07961</name>
</gene>
<reference evidence="2 3" key="1">
    <citation type="journal article" date="2014" name="Nat. Commun.">
        <title>Molecular traces of alternative social organization in a termite genome.</title>
        <authorList>
            <person name="Terrapon N."/>
            <person name="Li C."/>
            <person name="Robertson H.M."/>
            <person name="Ji L."/>
            <person name="Meng X."/>
            <person name="Booth W."/>
            <person name="Chen Z."/>
            <person name="Childers C.P."/>
            <person name="Glastad K.M."/>
            <person name="Gokhale K."/>
            <person name="Gowin J."/>
            <person name="Gronenberg W."/>
            <person name="Hermansen R.A."/>
            <person name="Hu H."/>
            <person name="Hunt B.G."/>
            <person name="Huylmans A.K."/>
            <person name="Khalil S.M."/>
            <person name="Mitchell R.D."/>
            <person name="Munoz-Torres M.C."/>
            <person name="Mustard J.A."/>
            <person name="Pan H."/>
            <person name="Reese J.T."/>
            <person name="Scharf M.E."/>
            <person name="Sun F."/>
            <person name="Vogel H."/>
            <person name="Xiao J."/>
            <person name="Yang W."/>
            <person name="Yang Z."/>
            <person name="Yang Z."/>
            <person name="Zhou J."/>
            <person name="Zhu J."/>
            <person name="Brent C.S."/>
            <person name="Elsik C.G."/>
            <person name="Goodisman M.A."/>
            <person name="Liberles D.A."/>
            <person name="Roe R.M."/>
            <person name="Vargo E.L."/>
            <person name="Vilcinskas A."/>
            <person name="Wang J."/>
            <person name="Bornberg-Bauer E."/>
            <person name="Korb J."/>
            <person name="Zhang G."/>
            <person name="Liebig J."/>
        </authorList>
    </citation>
    <scope>NUCLEOTIDE SEQUENCE [LARGE SCALE GENOMIC DNA]</scope>
    <source>
        <tissue evidence="2">Whole organism</tissue>
    </source>
</reference>
<evidence type="ECO:0000256" key="1">
    <source>
        <dbReference type="SAM" id="MobiDB-lite"/>
    </source>
</evidence>
<dbReference type="EMBL" id="KK852730">
    <property type="protein sequence ID" value="KDR17508.1"/>
    <property type="molecule type" value="Genomic_DNA"/>
</dbReference>
<evidence type="ECO:0000313" key="3">
    <source>
        <dbReference type="Proteomes" id="UP000027135"/>
    </source>
</evidence>
<protein>
    <submittedName>
        <fullName evidence="2">Uncharacterized protein</fullName>
    </submittedName>
</protein>